<comment type="subcellular location">
    <subcellularLocation>
        <location evidence="1">Cell membrane</location>
        <topology evidence="1">Multi-pass membrane protein</topology>
    </subcellularLocation>
</comment>
<evidence type="ECO:0000256" key="4">
    <source>
        <dbReference type="ARBA" id="ARBA00022989"/>
    </source>
</evidence>
<accession>A0A1I0RP88</accession>
<reference evidence="7 8" key="1">
    <citation type="submission" date="2016-10" db="EMBL/GenBank/DDBJ databases">
        <authorList>
            <person name="de Groot N.N."/>
        </authorList>
    </citation>
    <scope>NUCLEOTIDE SEQUENCE [LARGE SCALE GENOMIC DNA]</scope>
    <source>
        <strain evidence="7 8">DSM 17925</strain>
    </source>
</reference>
<organism evidence="7 8">
    <name type="scientific">Cognatiyoonia koreensis</name>
    <dbReference type="NCBI Taxonomy" id="364200"/>
    <lineage>
        <taxon>Bacteria</taxon>
        <taxon>Pseudomonadati</taxon>
        <taxon>Pseudomonadota</taxon>
        <taxon>Alphaproteobacteria</taxon>
        <taxon>Rhodobacterales</taxon>
        <taxon>Paracoccaceae</taxon>
        <taxon>Cognatiyoonia</taxon>
    </lineage>
</organism>
<evidence type="ECO:0000313" key="8">
    <source>
        <dbReference type="Proteomes" id="UP000199167"/>
    </source>
</evidence>
<dbReference type="GO" id="GO:0033228">
    <property type="term" value="P:cysteine export across plasma membrane"/>
    <property type="evidence" value="ECO:0007669"/>
    <property type="project" value="TreeGrafter"/>
</dbReference>
<protein>
    <submittedName>
        <fullName evidence="7">Threonine/homoserine/homoserine lactone efflux protein</fullName>
    </submittedName>
</protein>
<name>A0A1I0RP88_9RHOB</name>
<dbReference type="GO" id="GO:0005886">
    <property type="term" value="C:plasma membrane"/>
    <property type="evidence" value="ECO:0007669"/>
    <property type="project" value="UniProtKB-SubCell"/>
</dbReference>
<dbReference type="PANTHER" id="PTHR30086:SF20">
    <property type="entry name" value="ARGININE EXPORTER PROTEIN ARGO-RELATED"/>
    <property type="match status" value="1"/>
</dbReference>
<dbReference type="STRING" id="364200.SAMN04488515_3011"/>
<proteinExistence type="predicted"/>
<dbReference type="Pfam" id="PF01810">
    <property type="entry name" value="LysE"/>
    <property type="match status" value="1"/>
</dbReference>
<feature type="transmembrane region" description="Helical" evidence="6">
    <location>
        <begin position="174"/>
        <end position="191"/>
    </location>
</feature>
<dbReference type="AlphaFoldDB" id="A0A1I0RP88"/>
<feature type="transmembrane region" description="Helical" evidence="6">
    <location>
        <begin position="108"/>
        <end position="128"/>
    </location>
</feature>
<sequence>MPDTALLLFVFFGLFSPGPNVILLTASGARFGLGPTMPHILGVAIGVGITAGITGLGIGALLDALPALKLGLQIIASVWIIYMAWNLWNANPATQKATDKPFTFVEAVLFQWVNPKVWAVAFSASTFVADLSIPTQMAHLAIAFSGINLGVCFFWTSAGHLLSYLLQNETAWRTFMRIMAFALGVFAIMVFL</sequence>
<evidence type="ECO:0000256" key="6">
    <source>
        <dbReference type="SAM" id="Phobius"/>
    </source>
</evidence>
<feature type="transmembrane region" description="Helical" evidence="6">
    <location>
        <begin position="70"/>
        <end position="88"/>
    </location>
</feature>
<keyword evidence="8" id="KW-1185">Reference proteome</keyword>
<evidence type="ECO:0000256" key="1">
    <source>
        <dbReference type="ARBA" id="ARBA00004651"/>
    </source>
</evidence>
<feature type="transmembrane region" description="Helical" evidence="6">
    <location>
        <begin position="40"/>
        <end position="63"/>
    </location>
</feature>
<keyword evidence="2" id="KW-1003">Cell membrane</keyword>
<keyword evidence="4 6" id="KW-1133">Transmembrane helix</keyword>
<dbReference type="EMBL" id="FOIZ01000002">
    <property type="protein sequence ID" value="SEW42878.1"/>
    <property type="molecule type" value="Genomic_DNA"/>
</dbReference>
<dbReference type="PANTHER" id="PTHR30086">
    <property type="entry name" value="ARGININE EXPORTER PROTEIN ARGO"/>
    <property type="match status" value="1"/>
</dbReference>
<evidence type="ECO:0000256" key="2">
    <source>
        <dbReference type="ARBA" id="ARBA00022475"/>
    </source>
</evidence>
<dbReference type="InterPro" id="IPR001123">
    <property type="entry name" value="LeuE-type"/>
</dbReference>
<gene>
    <name evidence="7" type="ORF">SAMN04488515_3011</name>
</gene>
<feature type="transmembrane region" description="Helical" evidence="6">
    <location>
        <begin position="140"/>
        <end position="162"/>
    </location>
</feature>
<keyword evidence="3 6" id="KW-0812">Transmembrane</keyword>
<keyword evidence="5 6" id="KW-0472">Membrane</keyword>
<dbReference type="GO" id="GO:0015171">
    <property type="term" value="F:amino acid transmembrane transporter activity"/>
    <property type="evidence" value="ECO:0007669"/>
    <property type="project" value="TreeGrafter"/>
</dbReference>
<dbReference type="Proteomes" id="UP000199167">
    <property type="component" value="Unassembled WGS sequence"/>
</dbReference>
<evidence type="ECO:0000256" key="3">
    <source>
        <dbReference type="ARBA" id="ARBA00022692"/>
    </source>
</evidence>
<evidence type="ECO:0000313" key="7">
    <source>
        <dbReference type="EMBL" id="SEW42878.1"/>
    </source>
</evidence>
<evidence type="ECO:0000256" key="5">
    <source>
        <dbReference type="ARBA" id="ARBA00023136"/>
    </source>
</evidence>